<keyword evidence="1" id="KW-0812">Transmembrane</keyword>
<reference evidence="2 3" key="1">
    <citation type="journal article" date="2019" name="Sci. Data">
        <title>Hybrid genome assembly and annotation of Danionella translucida.</title>
        <authorList>
            <person name="Kadobianskyi M."/>
            <person name="Schulze L."/>
            <person name="Schuelke M."/>
            <person name="Judkewitz B."/>
        </authorList>
    </citation>
    <scope>NUCLEOTIDE SEQUENCE [LARGE SCALE GENOMIC DNA]</scope>
    <source>
        <strain evidence="2 3">Bolton</strain>
    </source>
</reference>
<evidence type="ECO:0000313" key="2">
    <source>
        <dbReference type="EMBL" id="TRZ03017.1"/>
    </source>
</evidence>
<protein>
    <submittedName>
        <fullName evidence="2">Uncharacterized protein</fullName>
    </submittedName>
</protein>
<accession>A0A553RLF9</accession>
<gene>
    <name evidence="2" type="ORF">DNTS_006755</name>
</gene>
<feature type="transmembrane region" description="Helical" evidence="1">
    <location>
        <begin position="51"/>
        <end position="73"/>
    </location>
</feature>
<dbReference type="OrthoDB" id="2015098at2759"/>
<organism evidence="2 3">
    <name type="scientific">Danionella cerebrum</name>
    <dbReference type="NCBI Taxonomy" id="2873325"/>
    <lineage>
        <taxon>Eukaryota</taxon>
        <taxon>Metazoa</taxon>
        <taxon>Chordata</taxon>
        <taxon>Craniata</taxon>
        <taxon>Vertebrata</taxon>
        <taxon>Euteleostomi</taxon>
        <taxon>Actinopterygii</taxon>
        <taxon>Neopterygii</taxon>
        <taxon>Teleostei</taxon>
        <taxon>Ostariophysi</taxon>
        <taxon>Cypriniformes</taxon>
        <taxon>Danionidae</taxon>
        <taxon>Danioninae</taxon>
        <taxon>Danionella</taxon>
    </lineage>
</organism>
<proteinExistence type="predicted"/>
<evidence type="ECO:0000313" key="3">
    <source>
        <dbReference type="Proteomes" id="UP000316079"/>
    </source>
</evidence>
<evidence type="ECO:0000256" key="1">
    <source>
        <dbReference type="SAM" id="Phobius"/>
    </source>
</evidence>
<keyword evidence="1" id="KW-0472">Membrane</keyword>
<dbReference type="AlphaFoldDB" id="A0A553RLF9"/>
<name>A0A553RLF9_9TELE</name>
<dbReference type="PROSITE" id="PS51257">
    <property type="entry name" value="PROKAR_LIPOPROTEIN"/>
    <property type="match status" value="1"/>
</dbReference>
<keyword evidence="1" id="KW-1133">Transmembrane helix</keyword>
<comment type="caution">
    <text evidence="2">The sequence shown here is derived from an EMBL/GenBank/DDBJ whole genome shotgun (WGS) entry which is preliminary data.</text>
</comment>
<sequence>MHRGISIMDVERADISSSISVLGSCNSGSSGTVFVSSEWLSFLNAENGRSVSIVGFCFLILFAGNFSTTVAVVQHKHRNQKAKSM</sequence>
<dbReference type="EMBL" id="SRMA01016676">
    <property type="protein sequence ID" value="TRZ03017.1"/>
    <property type="molecule type" value="Genomic_DNA"/>
</dbReference>
<keyword evidence="3" id="KW-1185">Reference proteome</keyword>
<dbReference type="Proteomes" id="UP000316079">
    <property type="component" value="Unassembled WGS sequence"/>
</dbReference>